<feature type="domain" description="STAS" evidence="3">
    <location>
        <begin position="75"/>
        <end position="160"/>
    </location>
</feature>
<dbReference type="AlphaFoldDB" id="A0A9D1AIG0"/>
<evidence type="ECO:0000313" key="5">
    <source>
        <dbReference type="Proteomes" id="UP000886749"/>
    </source>
</evidence>
<dbReference type="PANTHER" id="PTHR33495:SF2">
    <property type="entry name" value="ANTI-SIGMA FACTOR ANTAGONIST TM_1081-RELATED"/>
    <property type="match status" value="1"/>
</dbReference>
<sequence>MFRVFPAGNNSTGGLKTDPRTNVRGFFASPLVRQQLPACFCYTKPGLPKGSQILRKGFDFLLQLDFVAPNLTATLEGEIDHHSSQYLRNRIDEAVEATHPKRLTMDFSQVSFMDSSGIGLVMGRFKLMKQLGGSVEVTGASGSIKRVMTLAGLDKLAPIH</sequence>
<dbReference type="InterPro" id="IPR036513">
    <property type="entry name" value="STAS_dom_sf"/>
</dbReference>
<reference evidence="4" key="1">
    <citation type="submission" date="2020-10" db="EMBL/GenBank/DDBJ databases">
        <authorList>
            <person name="Gilroy R."/>
        </authorList>
    </citation>
    <scope>NUCLEOTIDE SEQUENCE</scope>
    <source>
        <strain evidence="4">CHK184-25365</strain>
    </source>
</reference>
<dbReference type="EMBL" id="DVGY01000041">
    <property type="protein sequence ID" value="HIR40523.1"/>
    <property type="molecule type" value="Genomic_DNA"/>
</dbReference>
<dbReference type="SUPFAM" id="SSF52091">
    <property type="entry name" value="SpoIIaa-like"/>
    <property type="match status" value="1"/>
</dbReference>
<dbReference type="Pfam" id="PF01740">
    <property type="entry name" value="STAS"/>
    <property type="match status" value="1"/>
</dbReference>
<dbReference type="InterPro" id="IPR002645">
    <property type="entry name" value="STAS_dom"/>
</dbReference>
<organism evidence="4 5">
    <name type="scientific">Candidatus Egerieicola pullicola</name>
    <dbReference type="NCBI Taxonomy" id="2840775"/>
    <lineage>
        <taxon>Bacteria</taxon>
        <taxon>Bacillati</taxon>
        <taxon>Bacillota</taxon>
        <taxon>Clostridia</taxon>
        <taxon>Eubacteriales</taxon>
        <taxon>Oscillospiraceae</taxon>
        <taxon>Oscillospiraceae incertae sedis</taxon>
        <taxon>Candidatus Egerieicola</taxon>
    </lineage>
</organism>
<dbReference type="NCBIfam" id="TIGR00377">
    <property type="entry name" value="ant_ant_sig"/>
    <property type="match status" value="1"/>
</dbReference>
<evidence type="ECO:0000313" key="4">
    <source>
        <dbReference type="EMBL" id="HIR40523.1"/>
    </source>
</evidence>
<dbReference type="Gene3D" id="3.30.750.24">
    <property type="entry name" value="STAS domain"/>
    <property type="match status" value="1"/>
</dbReference>
<dbReference type="PROSITE" id="PS50801">
    <property type="entry name" value="STAS"/>
    <property type="match status" value="1"/>
</dbReference>
<comment type="similarity">
    <text evidence="1 2">Belongs to the anti-sigma-factor antagonist family.</text>
</comment>
<dbReference type="InterPro" id="IPR003658">
    <property type="entry name" value="Anti-sigma_ant"/>
</dbReference>
<evidence type="ECO:0000256" key="2">
    <source>
        <dbReference type="RuleBase" id="RU003749"/>
    </source>
</evidence>
<dbReference type="Proteomes" id="UP000886749">
    <property type="component" value="Unassembled WGS sequence"/>
</dbReference>
<accession>A0A9D1AIG0</accession>
<evidence type="ECO:0000256" key="1">
    <source>
        <dbReference type="ARBA" id="ARBA00009013"/>
    </source>
</evidence>
<protein>
    <recommendedName>
        <fullName evidence="2">Anti-sigma factor antagonist</fullName>
    </recommendedName>
</protein>
<dbReference type="PANTHER" id="PTHR33495">
    <property type="entry name" value="ANTI-SIGMA FACTOR ANTAGONIST TM_1081-RELATED-RELATED"/>
    <property type="match status" value="1"/>
</dbReference>
<comment type="caution">
    <text evidence="4">The sequence shown here is derived from an EMBL/GenBank/DDBJ whole genome shotgun (WGS) entry which is preliminary data.</text>
</comment>
<gene>
    <name evidence="4" type="ORF">IAB36_01690</name>
</gene>
<dbReference type="GO" id="GO:0043856">
    <property type="term" value="F:anti-sigma factor antagonist activity"/>
    <property type="evidence" value="ECO:0007669"/>
    <property type="project" value="InterPro"/>
</dbReference>
<reference evidence="4" key="2">
    <citation type="journal article" date="2021" name="PeerJ">
        <title>Extensive microbial diversity within the chicken gut microbiome revealed by metagenomics and culture.</title>
        <authorList>
            <person name="Gilroy R."/>
            <person name="Ravi A."/>
            <person name="Getino M."/>
            <person name="Pursley I."/>
            <person name="Horton D.L."/>
            <person name="Alikhan N.F."/>
            <person name="Baker D."/>
            <person name="Gharbi K."/>
            <person name="Hall N."/>
            <person name="Watson M."/>
            <person name="Adriaenssens E.M."/>
            <person name="Foster-Nyarko E."/>
            <person name="Jarju S."/>
            <person name="Secka A."/>
            <person name="Antonio M."/>
            <person name="Oren A."/>
            <person name="Chaudhuri R.R."/>
            <person name="La Ragione R."/>
            <person name="Hildebrand F."/>
            <person name="Pallen M.J."/>
        </authorList>
    </citation>
    <scope>NUCLEOTIDE SEQUENCE</scope>
    <source>
        <strain evidence="4">CHK184-25365</strain>
    </source>
</reference>
<proteinExistence type="inferred from homology"/>
<dbReference type="CDD" id="cd07043">
    <property type="entry name" value="STAS_anti-anti-sigma_factors"/>
    <property type="match status" value="1"/>
</dbReference>
<evidence type="ECO:0000259" key="3">
    <source>
        <dbReference type="PROSITE" id="PS50801"/>
    </source>
</evidence>
<name>A0A9D1AIG0_9FIRM</name>